<sequence length="610" mass="69153">MAQRIRLPAPSGTMREIEEIADHFDSNFLTEWMHNAILILQGLDALPPHLQRRHDVRFFAILHHAALLYVARCINTIIHHRSTFASTKFLLQQACCFFVRIRTLFCHPFQFATVSLDFCSLLYSFWNGGRTAGPEFILPMSSLTKRPSGRLSRLLLHHARNIPQDEFEVTSTSPPENHLPRIVAVIDLNEVPQDIVQGSYSTGADYYGLISLLILVEVLNWLIAPSSLIFTFFLPKALISCVFALMLGDGMLSLVQRPQGFHVPTPAYAILLDEEFNVVLRGSQDVVEAVTLGGFRLSHQVSDLLPWFIWKPLSNLVLEGFFQGLFYLMAFIPVFRLIDPGPSCLMTFILRLTDSVLSYLRTRIPAFRFIDPGLLFTTSLTQLLVPNVLAQCLALMTSAPTYRRIAWTLMGNGRPLGEVLAARAEGIAESIRSMVRVAPVFVCWYLYIHDYGTNNELQLLLEGLPLLATLFIYSVPSQNYPIRTAKFLGVLGNPRVRKWSFNTVAAAATFQCLVLCHGVPRPIRNIDIRGVLDTLVPDQRDVWQAWKSRVADRIAHEVEISFAPIVPTFRDAKRQTQLRVYLDEAQFAYETYHRTHTESSEWLSISHSLL</sequence>
<organism evidence="1 2">
    <name type="scientific">Paxillus involutus ATCC 200175</name>
    <dbReference type="NCBI Taxonomy" id="664439"/>
    <lineage>
        <taxon>Eukaryota</taxon>
        <taxon>Fungi</taxon>
        <taxon>Dikarya</taxon>
        <taxon>Basidiomycota</taxon>
        <taxon>Agaricomycotina</taxon>
        <taxon>Agaricomycetes</taxon>
        <taxon>Agaricomycetidae</taxon>
        <taxon>Boletales</taxon>
        <taxon>Paxilineae</taxon>
        <taxon>Paxillaceae</taxon>
        <taxon>Paxillus</taxon>
    </lineage>
</organism>
<reference evidence="1 2" key="1">
    <citation type="submission" date="2014-06" db="EMBL/GenBank/DDBJ databases">
        <authorList>
            <consortium name="DOE Joint Genome Institute"/>
            <person name="Kuo A."/>
            <person name="Kohler A."/>
            <person name="Nagy L.G."/>
            <person name="Floudas D."/>
            <person name="Copeland A."/>
            <person name="Barry K.W."/>
            <person name="Cichocki N."/>
            <person name="Veneault-Fourrey C."/>
            <person name="LaButti K."/>
            <person name="Lindquist E.A."/>
            <person name="Lipzen A."/>
            <person name="Lundell T."/>
            <person name="Morin E."/>
            <person name="Murat C."/>
            <person name="Sun H."/>
            <person name="Tunlid A."/>
            <person name="Henrissat B."/>
            <person name="Grigoriev I.V."/>
            <person name="Hibbett D.S."/>
            <person name="Martin F."/>
            <person name="Nordberg H.P."/>
            <person name="Cantor M.N."/>
            <person name="Hua S.X."/>
        </authorList>
    </citation>
    <scope>NUCLEOTIDE SEQUENCE [LARGE SCALE GENOMIC DNA]</scope>
    <source>
        <strain evidence="1 2">ATCC 200175</strain>
    </source>
</reference>
<dbReference type="OrthoDB" id="2640145at2759"/>
<gene>
    <name evidence="1" type="ORF">PAXINDRAFT_172085</name>
</gene>
<keyword evidence="2" id="KW-1185">Reference proteome</keyword>
<reference evidence="2" key="2">
    <citation type="submission" date="2015-01" db="EMBL/GenBank/DDBJ databases">
        <title>Evolutionary Origins and Diversification of the Mycorrhizal Mutualists.</title>
        <authorList>
            <consortium name="DOE Joint Genome Institute"/>
            <consortium name="Mycorrhizal Genomics Consortium"/>
            <person name="Kohler A."/>
            <person name="Kuo A."/>
            <person name="Nagy L.G."/>
            <person name="Floudas D."/>
            <person name="Copeland A."/>
            <person name="Barry K.W."/>
            <person name="Cichocki N."/>
            <person name="Veneault-Fourrey C."/>
            <person name="LaButti K."/>
            <person name="Lindquist E.A."/>
            <person name="Lipzen A."/>
            <person name="Lundell T."/>
            <person name="Morin E."/>
            <person name="Murat C."/>
            <person name="Riley R."/>
            <person name="Ohm R."/>
            <person name="Sun H."/>
            <person name="Tunlid A."/>
            <person name="Henrissat B."/>
            <person name="Grigoriev I.V."/>
            <person name="Hibbett D.S."/>
            <person name="Martin F."/>
        </authorList>
    </citation>
    <scope>NUCLEOTIDE SEQUENCE [LARGE SCALE GENOMIC DNA]</scope>
    <source>
        <strain evidence="2">ATCC 200175</strain>
    </source>
</reference>
<dbReference type="Proteomes" id="UP000053647">
    <property type="component" value="Unassembled WGS sequence"/>
</dbReference>
<dbReference type="EMBL" id="KN819399">
    <property type="protein sequence ID" value="KIJ10676.1"/>
    <property type="molecule type" value="Genomic_DNA"/>
</dbReference>
<protein>
    <submittedName>
        <fullName evidence="1">Unplaced genomic scaffold PAXINscaffold_77, whole genome shotgun sequence</fullName>
    </submittedName>
</protein>
<accession>A0A0C9TU02</accession>
<dbReference type="HOGENOM" id="CLU_533273_0_0_1"/>
<evidence type="ECO:0000313" key="1">
    <source>
        <dbReference type="EMBL" id="KIJ10676.1"/>
    </source>
</evidence>
<dbReference type="AlphaFoldDB" id="A0A0C9TU02"/>
<name>A0A0C9TU02_PAXIN</name>
<evidence type="ECO:0000313" key="2">
    <source>
        <dbReference type="Proteomes" id="UP000053647"/>
    </source>
</evidence>
<proteinExistence type="predicted"/>